<evidence type="ECO:0000256" key="10">
    <source>
        <dbReference type="SAM" id="MobiDB-lite"/>
    </source>
</evidence>
<evidence type="ECO:0000256" key="3">
    <source>
        <dbReference type="ARBA" id="ARBA00022490"/>
    </source>
</evidence>
<evidence type="ECO:0000256" key="5">
    <source>
        <dbReference type="ARBA" id="ARBA00022917"/>
    </source>
</evidence>
<keyword evidence="4" id="KW-0396">Initiation factor</keyword>
<dbReference type="InterPro" id="IPR042529">
    <property type="entry name" value="IF_2B-like_C"/>
</dbReference>
<protein>
    <recommendedName>
        <fullName evidence="6">Translation initiation factor eIF2B subunit delta</fullName>
    </recommendedName>
    <alternativeName>
        <fullName evidence="7">eIF2B GDP-GTP exchange factor subunit delta</fullName>
    </alternativeName>
</protein>
<dbReference type="PANTHER" id="PTHR10233:SF14">
    <property type="entry name" value="TRANSLATION INITIATION FACTOR EIF-2B SUBUNIT DELTA"/>
    <property type="match status" value="1"/>
</dbReference>
<keyword evidence="5" id="KW-0648">Protein biosynthesis</keyword>
<dbReference type="GO" id="GO:0003743">
    <property type="term" value="F:translation initiation factor activity"/>
    <property type="evidence" value="ECO:0007669"/>
    <property type="project" value="UniProtKB-KW"/>
</dbReference>
<dbReference type="Pfam" id="PF01008">
    <property type="entry name" value="IF-2B"/>
    <property type="match status" value="1"/>
</dbReference>
<evidence type="ECO:0000256" key="4">
    <source>
        <dbReference type="ARBA" id="ARBA00022540"/>
    </source>
</evidence>
<proteinExistence type="inferred from homology"/>
<feature type="compositionally biased region" description="Basic and acidic residues" evidence="10">
    <location>
        <begin position="103"/>
        <end position="122"/>
    </location>
</feature>
<reference evidence="11 12" key="1">
    <citation type="submission" date="2019-01" db="EMBL/GenBank/DDBJ databases">
        <authorList>
            <person name="Sayadi A."/>
        </authorList>
    </citation>
    <scope>NUCLEOTIDE SEQUENCE [LARGE SCALE GENOMIC DNA]</scope>
</reference>
<dbReference type="InterPro" id="IPR037171">
    <property type="entry name" value="NagB/RpiA_transferase-like"/>
</dbReference>
<feature type="compositionally biased region" description="Basic and acidic residues" evidence="10">
    <location>
        <begin position="133"/>
        <end position="144"/>
    </location>
</feature>
<dbReference type="Gene3D" id="3.40.50.10470">
    <property type="entry name" value="Translation initiation factor eif-2b, domain 2"/>
    <property type="match status" value="1"/>
</dbReference>
<keyword evidence="12" id="KW-1185">Reference proteome</keyword>
<feature type="compositionally biased region" description="Basic and acidic residues" evidence="10">
    <location>
        <begin position="65"/>
        <end position="88"/>
    </location>
</feature>
<evidence type="ECO:0000313" key="12">
    <source>
        <dbReference type="Proteomes" id="UP000410492"/>
    </source>
</evidence>
<evidence type="ECO:0000256" key="7">
    <source>
        <dbReference type="ARBA" id="ARBA00044356"/>
    </source>
</evidence>
<feature type="compositionally biased region" description="Basic and acidic residues" evidence="10">
    <location>
        <begin position="42"/>
        <end position="57"/>
    </location>
</feature>
<evidence type="ECO:0000256" key="8">
    <source>
        <dbReference type="ARBA" id="ARBA00046432"/>
    </source>
</evidence>
<name>A0A653BZ54_CALMS</name>
<evidence type="ECO:0000256" key="1">
    <source>
        <dbReference type="ARBA" id="ARBA00004514"/>
    </source>
</evidence>
<dbReference type="InterPro" id="IPR000649">
    <property type="entry name" value="IF-2B-related"/>
</dbReference>
<dbReference type="SUPFAM" id="SSF100950">
    <property type="entry name" value="NagB/RpiA/CoA transferase-like"/>
    <property type="match status" value="1"/>
</dbReference>
<dbReference type="AlphaFoldDB" id="A0A653BZ54"/>
<feature type="region of interest" description="Disordered" evidence="10">
    <location>
        <begin position="1"/>
        <end position="179"/>
    </location>
</feature>
<feature type="compositionally biased region" description="Basic and acidic residues" evidence="10">
    <location>
        <begin position="167"/>
        <end position="179"/>
    </location>
</feature>
<comment type="subunit">
    <text evidence="8">Component of the translation initiation factor 2B (eIF2B) complex which is a heterodecamer of two sets of five different subunits: alpha, beta, gamma, delta and epsilon. Subunits alpha, beta and delta comprise a regulatory subcomplex and subunits epsilon and gamma comprise a catalytic subcomplex. Within the complex, the hexameric regulatory complex resides at the center, with the two heterodimeric catalytic subcomplexes bound on opposite sides.</text>
</comment>
<dbReference type="PANTHER" id="PTHR10233">
    <property type="entry name" value="TRANSLATION INITIATION FACTOR EIF-2B"/>
    <property type="match status" value="1"/>
</dbReference>
<comment type="similarity">
    <text evidence="2 9">Belongs to the eIF-2B alpha/beta/delta subunits family.</text>
</comment>
<organism evidence="11 12">
    <name type="scientific">Callosobruchus maculatus</name>
    <name type="common">Southern cowpea weevil</name>
    <name type="synonym">Pulse bruchid</name>
    <dbReference type="NCBI Taxonomy" id="64391"/>
    <lineage>
        <taxon>Eukaryota</taxon>
        <taxon>Metazoa</taxon>
        <taxon>Ecdysozoa</taxon>
        <taxon>Arthropoda</taxon>
        <taxon>Hexapoda</taxon>
        <taxon>Insecta</taxon>
        <taxon>Pterygota</taxon>
        <taxon>Neoptera</taxon>
        <taxon>Endopterygota</taxon>
        <taxon>Coleoptera</taxon>
        <taxon>Polyphaga</taxon>
        <taxon>Cucujiformia</taxon>
        <taxon>Chrysomeloidea</taxon>
        <taxon>Chrysomelidae</taxon>
        <taxon>Bruchinae</taxon>
        <taxon>Bruchini</taxon>
        <taxon>Callosobruchus</taxon>
    </lineage>
</organism>
<dbReference type="GO" id="GO:0005829">
    <property type="term" value="C:cytosol"/>
    <property type="evidence" value="ECO:0007669"/>
    <property type="project" value="UniProtKB-SubCell"/>
</dbReference>
<dbReference type="EMBL" id="CAACVG010006393">
    <property type="protein sequence ID" value="VEN40227.1"/>
    <property type="molecule type" value="Genomic_DNA"/>
</dbReference>
<accession>A0A653BZ54</accession>
<keyword evidence="3" id="KW-0963">Cytoplasm</keyword>
<sequence>MDKMKSKASTDGSTKKEKKNKRKQSKDSQDDVKPISNEVSCEDNKNELVDEKNDSTKNDATAQKLSEKELRRLEWEKKLQSQKGDKEVTTISNTKTTQQQKQLSEKELRKLEWEKKLQEQKAGDTANSALSKAELKAKRREQQEAQRQAKLAAEKAKKPPSTTPTKDTAKEVSKVEKKTVPKKETKKIIDLHRVQLVQHLYAEMPQKQDSKLLVYNNIHPAFVKLGSQYLNKTILGSNARTLALMAALKRLIYDIQTPPKQELCRYLENVLQTCTNFLQNCRPFAVSMVNALRNFKLHSTQIDTNLIDSEKKARLQDIIDVYINDDIYKAGDAISLKVNEKISDGDVILIYGCSSLLKKILVDAHKDGKKFKVIVADCRPLLEGKEMLRRLVVAGIKCTYIFLNGASYVMNSVTKVLLGAHALLTNGYVMSRIGTAQIALVAKAYNKPVLVCCETYKFSERVQTDSFVYNEIGDPDLLSKTPGTEDPSPLSKWKENNKLTPLNLLYDVTPPDFVTAVVTEIAILPCTSVPVVLRINAIDTT</sequence>
<dbReference type="OrthoDB" id="10254737at2759"/>
<evidence type="ECO:0000256" key="9">
    <source>
        <dbReference type="RuleBase" id="RU003814"/>
    </source>
</evidence>
<evidence type="ECO:0000256" key="6">
    <source>
        <dbReference type="ARBA" id="ARBA00044147"/>
    </source>
</evidence>
<comment type="subcellular location">
    <subcellularLocation>
        <location evidence="1">Cytoplasm</location>
        <location evidence="1">Cytosol</location>
    </subcellularLocation>
</comment>
<evidence type="ECO:0000256" key="2">
    <source>
        <dbReference type="ARBA" id="ARBA00007251"/>
    </source>
</evidence>
<dbReference type="Proteomes" id="UP000410492">
    <property type="component" value="Unassembled WGS sequence"/>
</dbReference>
<evidence type="ECO:0000313" key="11">
    <source>
        <dbReference type="EMBL" id="VEN40227.1"/>
    </source>
</evidence>
<gene>
    <name evidence="11" type="ORF">CALMAC_LOCUS4454</name>
</gene>
<feature type="compositionally biased region" description="Polar residues" evidence="10">
    <location>
        <begin position="89"/>
        <end position="102"/>
    </location>
</feature>